<accession>A0ABW3KZC1</accession>
<feature type="region of interest" description="Disordered" evidence="1">
    <location>
        <begin position="1"/>
        <end position="49"/>
    </location>
</feature>
<comment type="caution">
    <text evidence="2">The sequence shown here is derived from an EMBL/GenBank/DDBJ whole genome shotgun (WGS) entry which is preliminary data.</text>
</comment>
<evidence type="ECO:0000256" key="1">
    <source>
        <dbReference type="SAM" id="MobiDB-lite"/>
    </source>
</evidence>
<evidence type="ECO:0000313" key="3">
    <source>
        <dbReference type="Proteomes" id="UP001596990"/>
    </source>
</evidence>
<dbReference type="EMBL" id="JBHTKL010000001">
    <property type="protein sequence ID" value="MFD1019035.1"/>
    <property type="molecule type" value="Genomic_DNA"/>
</dbReference>
<dbReference type="RefSeq" id="WP_386058075.1">
    <property type="nucleotide sequence ID" value="NZ_JBHTKL010000001.1"/>
</dbReference>
<sequence>MEKHPKQQLQNAEQEEEISAMINESYQSGVIGAELNDHNQKKDRRRKDR</sequence>
<proteinExistence type="predicted"/>
<protein>
    <submittedName>
        <fullName evidence="2">Uncharacterized protein</fullName>
    </submittedName>
</protein>
<gene>
    <name evidence="2" type="ORF">ACFQ2J_07465</name>
</gene>
<name>A0ABW3KZC1_9BACI</name>
<organism evidence="2 3">
    <name type="scientific">Thalassobacillus hwangdonensis</name>
    <dbReference type="NCBI Taxonomy" id="546108"/>
    <lineage>
        <taxon>Bacteria</taxon>
        <taxon>Bacillati</taxon>
        <taxon>Bacillota</taxon>
        <taxon>Bacilli</taxon>
        <taxon>Bacillales</taxon>
        <taxon>Bacillaceae</taxon>
        <taxon>Thalassobacillus</taxon>
    </lineage>
</organism>
<reference evidence="3" key="1">
    <citation type="journal article" date="2019" name="Int. J. Syst. Evol. Microbiol.">
        <title>The Global Catalogue of Microorganisms (GCM) 10K type strain sequencing project: providing services to taxonomists for standard genome sequencing and annotation.</title>
        <authorList>
            <consortium name="The Broad Institute Genomics Platform"/>
            <consortium name="The Broad Institute Genome Sequencing Center for Infectious Disease"/>
            <person name="Wu L."/>
            <person name="Ma J."/>
        </authorList>
    </citation>
    <scope>NUCLEOTIDE SEQUENCE [LARGE SCALE GENOMIC DNA]</scope>
    <source>
        <strain evidence="3">CCUG 56607</strain>
    </source>
</reference>
<evidence type="ECO:0000313" key="2">
    <source>
        <dbReference type="EMBL" id="MFD1019035.1"/>
    </source>
</evidence>
<keyword evidence="3" id="KW-1185">Reference proteome</keyword>
<dbReference type="Proteomes" id="UP001596990">
    <property type="component" value="Unassembled WGS sequence"/>
</dbReference>